<dbReference type="Proteomes" id="UP000189703">
    <property type="component" value="Unplaced"/>
</dbReference>
<keyword evidence="2 6" id="KW-0812">Transmembrane</keyword>
<evidence type="ECO:0000256" key="5">
    <source>
        <dbReference type="ARBA" id="ARBA00023136"/>
    </source>
</evidence>
<keyword evidence="9" id="KW-1185">Reference proteome</keyword>
<evidence type="ECO:0000256" key="4">
    <source>
        <dbReference type="ARBA" id="ARBA00022989"/>
    </source>
</evidence>
<proteinExistence type="predicted"/>
<dbReference type="OMA" id="DSHRIPD"/>
<feature type="region of interest" description="Disordered" evidence="7">
    <location>
        <begin position="235"/>
        <end position="312"/>
    </location>
</feature>
<dbReference type="GeneID" id="104603309"/>
<feature type="region of interest" description="Disordered" evidence="7">
    <location>
        <begin position="41"/>
        <end position="82"/>
    </location>
</feature>
<dbReference type="InterPro" id="IPR044647">
    <property type="entry name" value="RTNLB17/18/21"/>
</dbReference>
<dbReference type="STRING" id="4432.A0A1U8ADM4"/>
<evidence type="ECO:0000259" key="8">
    <source>
        <dbReference type="PROSITE" id="PS50845"/>
    </source>
</evidence>
<feature type="compositionally biased region" description="Basic and acidic residues" evidence="7">
    <location>
        <begin position="235"/>
        <end position="251"/>
    </location>
</feature>
<dbReference type="InterPro" id="IPR003388">
    <property type="entry name" value="Reticulon"/>
</dbReference>
<dbReference type="Pfam" id="PF02453">
    <property type="entry name" value="Reticulon"/>
    <property type="match status" value="1"/>
</dbReference>
<feature type="transmembrane region" description="Helical" evidence="6">
    <location>
        <begin position="548"/>
        <end position="568"/>
    </location>
</feature>
<evidence type="ECO:0000256" key="3">
    <source>
        <dbReference type="ARBA" id="ARBA00022824"/>
    </source>
</evidence>
<feature type="region of interest" description="Disordered" evidence="7">
    <location>
        <begin position="195"/>
        <end position="220"/>
    </location>
</feature>
<dbReference type="PANTHER" id="PTHR46626">
    <property type="entry name" value="RETICULON-LIKE PROTEIN B17"/>
    <property type="match status" value="1"/>
</dbReference>
<feature type="region of interest" description="Disordered" evidence="7">
    <location>
        <begin position="129"/>
        <end position="174"/>
    </location>
</feature>
<feature type="compositionally biased region" description="Polar residues" evidence="7">
    <location>
        <begin position="276"/>
        <end position="287"/>
    </location>
</feature>
<dbReference type="PANTHER" id="PTHR46626:SF1">
    <property type="entry name" value="RETICULON-LIKE PROTEIN B21"/>
    <property type="match status" value="1"/>
</dbReference>
<feature type="region of interest" description="Disordered" evidence="7">
    <location>
        <begin position="660"/>
        <end position="685"/>
    </location>
</feature>
<evidence type="ECO:0000256" key="6">
    <source>
        <dbReference type="RuleBase" id="RU363132"/>
    </source>
</evidence>
<evidence type="ECO:0000256" key="7">
    <source>
        <dbReference type="SAM" id="MobiDB-lite"/>
    </source>
</evidence>
<dbReference type="InParanoid" id="A0A1U8ADM4"/>
<feature type="compositionally biased region" description="Basic and acidic residues" evidence="7">
    <location>
        <begin position="660"/>
        <end position="669"/>
    </location>
</feature>
<evidence type="ECO:0000256" key="1">
    <source>
        <dbReference type="ARBA" id="ARBA00004477"/>
    </source>
</evidence>
<feature type="transmembrane region" description="Helical" evidence="6">
    <location>
        <begin position="449"/>
        <end position="465"/>
    </location>
</feature>
<feature type="compositionally biased region" description="Polar residues" evidence="7">
    <location>
        <begin position="58"/>
        <end position="68"/>
    </location>
</feature>
<reference evidence="10" key="1">
    <citation type="submission" date="2025-08" db="UniProtKB">
        <authorList>
            <consortium name="RefSeq"/>
        </authorList>
    </citation>
    <scope>IDENTIFICATION</scope>
</reference>
<keyword evidence="5 6" id="KW-0472">Membrane</keyword>
<organism evidence="9 10">
    <name type="scientific">Nelumbo nucifera</name>
    <name type="common">Sacred lotus</name>
    <dbReference type="NCBI Taxonomy" id="4432"/>
    <lineage>
        <taxon>Eukaryota</taxon>
        <taxon>Viridiplantae</taxon>
        <taxon>Streptophyta</taxon>
        <taxon>Embryophyta</taxon>
        <taxon>Tracheophyta</taxon>
        <taxon>Spermatophyta</taxon>
        <taxon>Magnoliopsida</taxon>
        <taxon>Proteales</taxon>
        <taxon>Nelumbonaceae</taxon>
        <taxon>Nelumbo</taxon>
    </lineage>
</organism>
<accession>A0A1U8ADM4</accession>
<dbReference type="eggNOG" id="ENOG502QQKT">
    <property type="taxonomic scope" value="Eukaryota"/>
</dbReference>
<feature type="transmembrane region" description="Helical" evidence="6">
    <location>
        <begin position="612"/>
        <end position="641"/>
    </location>
</feature>
<dbReference type="GO" id="GO:0005789">
    <property type="term" value="C:endoplasmic reticulum membrane"/>
    <property type="evidence" value="ECO:0007669"/>
    <property type="project" value="UniProtKB-SubCell"/>
</dbReference>
<evidence type="ECO:0000313" key="9">
    <source>
        <dbReference type="Proteomes" id="UP000189703"/>
    </source>
</evidence>
<feature type="transmembrane region" description="Helical" evidence="6">
    <location>
        <begin position="471"/>
        <end position="491"/>
    </location>
</feature>
<dbReference type="KEGG" id="nnu:104603309"/>
<dbReference type="PROSITE" id="PS50845">
    <property type="entry name" value="RETICULON"/>
    <property type="match status" value="1"/>
</dbReference>
<feature type="domain" description="Reticulon" evidence="8">
    <location>
        <begin position="437"/>
        <end position="589"/>
    </location>
</feature>
<feature type="region of interest" description="Disordered" evidence="7">
    <location>
        <begin position="328"/>
        <end position="358"/>
    </location>
</feature>
<dbReference type="OrthoDB" id="567788at2759"/>
<feature type="compositionally biased region" description="Acidic residues" evidence="7">
    <location>
        <begin position="201"/>
        <end position="220"/>
    </location>
</feature>
<gene>
    <name evidence="10" type="primary">LOC104603309</name>
</gene>
<protein>
    <recommendedName>
        <fullName evidence="6">Reticulon-like protein</fullName>
    </recommendedName>
</protein>
<keyword evidence="3 6" id="KW-0256">Endoplasmic reticulum</keyword>
<name>A0A1U8ADM4_NELNU</name>
<sequence>MEKIQAARRRAGARNVVAGSVWESRMKSDEVKGGIKVFTGEENSEEVGGGGSERGVQVNRQLNRNQSGVERGKRKTWKTESFDGFERSPFQIRKTRSQSHRFSGESLSLSLDGIDKSLIQLGRRPIHLRKARSESNGSSDESCKELGVSVDGNESGPIQTGKIRSGSPRVPEETCKEKTISVNFSDVAEIKSPQKFVVNDDGVDGDEENDWGDEEDDTEMEIEKKSFDVKEIKMEEQKPQKVMNEEKRDDQVDVPTSIPISEIVNKEPASIAEQPLTVQSPIESQKAVNEEEKVQQIPETPKPISANVNKQPAPVADQPVVVQSPIKSQKHVNEEDKAPQINETPKPISPILTKKPTSPVADKSLISQKLARLKKAMDEENKLPQIHDKPTTLFPNVNKQRRSVFSRPVINHDLRKSPSISEVYRSNPQTHNKLQSIVDLVMWRDIPKSAFVFGIGTFILLSSSFSKDINFSLISAMSYLGLIYLAIIFVYKSILGRGAVDIDDSNHTFIVGEEEAIWLVKLILPYLNEFLLKLRGLFSGHPATTMKLAILLFVLARCGSSITVWKMAKLGFFGVFTVPKICSSYSTQLTGCGKFWIRRFRDAWNSCSHKKAVAFGIFTLVWNLSSTVARIWAVFVLIVALKYYQQSLFAEEWGREDVAGDSRQEESGRRQGGRGPTLVKVKKAS</sequence>
<dbReference type="RefSeq" id="XP_010265609.1">
    <property type="nucleotide sequence ID" value="XM_010267307.2"/>
</dbReference>
<evidence type="ECO:0000256" key="2">
    <source>
        <dbReference type="ARBA" id="ARBA00022692"/>
    </source>
</evidence>
<comment type="subcellular location">
    <subcellularLocation>
        <location evidence="1 6">Endoplasmic reticulum membrane</location>
        <topology evidence="1 6">Multi-pass membrane protein</topology>
    </subcellularLocation>
</comment>
<evidence type="ECO:0000313" key="10">
    <source>
        <dbReference type="RefSeq" id="XP_010265609.1"/>
    </source>
</evidence>
<dbReference type="AlphaFoldDB" id="A0A1U8ADM4"/>
<keyword evidence="4 6" id="KW-1133">Transmembrane helix</keyword>